<reference evidence="1" key="1">
    <citation type="journal article" date="2020" name="Stud. Mycol.">
        <title>101 Dothideomycetes genomes: a test case for predicting lifestyles and emergence of pathogens.</title>
        <authorList>
            <person name="Haridas S."/>
            <person name="Albert R."/>
            <person name="Binder M."/>
            <person name="Bloem J."/>
            <person name="Labutti K."/>
            <person name="Salamov A."/>
            <person name="Andreopoulos B."/>
            <person name="Baker S."/>
            <person name="Barry K."/>
            <person name="Bills G."/>
            <person name="Bluhm B."/>
            <person name="Cannon C."/>
            <person name="Castanera R."/>
            <person name="Culley D."/>
            <person name="Daum C."/>
            <person name="Ezra D."/>
            <person name="Gonzalez J."/>
            <person name="Henrissat B."/>
            <person name="Kuo A."/>
            <person name="Liang C."/>
            <person name="Lipzen A."/>
            <person name="Lutzoni F."/>
            <person name="Magnuson J."/>
            <person name="Mondo S."/>
            <person name="Nolan M."/>
            <person name="Ohm R."/>
            <person name="Pangilinan J."/>
            <person name="Park H.-J."/>
            <person name="Ramirez L."/>
            <person name="Alfaro M."/>
            <person name="Sun H."/>
            <person name="Tritt A."/>
            <person name="Yoshinaga Y."/>
            <person name="Zwiers L.-H."/>
            <person name="Turgeon B."/>
            <person name="Goodwin S."/>
            <person name="Spatafora J."/>
            <person name="Crous P."/>
            <person name="Grigoriev I."/>
        </authorList>
    </citation>
    <scope>NUCLEOTIDE SEQUENCE</scope>
    <source>
        <strain evidence="1">CBS 122681</strain>
    </source>
</reference>
<evidence type="ECO:0000313" key="2">
    <source>
        <dbReference type="Proteomes" id="UP000799324"/>
    </source>
</evidence>
<keyword evidence="2" id="KW-1185">Reference proteome</keyword>
<sequence length="158" mass="17897">MSSCFQDACRASMGARYGVTSRVPYLEYPANAGLYRRHPGNGMPTTAFLRLINGSDSAQRVRYRCCAYKSCKLYAMQQLQALRCRIDVATQHERRTHAGTVECPAGNPRFEQQARKLHYCVIVESRACIECDRTAHWSIVKIQTTRVLSHTACQSSHH</sequence>
<name>A0A6A6TRN4_9PLEO</name>
<gene>
    <name evidence="1" type="ORF">K491DRAFT_279719</name>
</gene>
<proteinExistence type="predicted"/>
<accession>A0A6A6TRN4</accession>
<protein>
    <submittedName>
        <fullName evidence="1">Uncharacterized protein</fullName>
    </submittedName>
</protein>
<organism evidence="1 2">
    <name type="scientific">Lophiostoma macrostomum CBS 122681</name>
    <dbReference type="NCBI Taxonomy" id="1314788"/>
    <lineage>
        <taxon>Eukaryota</taxon>
        <taxon>Fungi</taxon>
        <taxon>Dikarya</taxon>
        <taxon>Ascomycota</taxon>
        <taxon>Pezizomycotina</taxon>
        <taxon>Dothideomycetes</taxon>
        <taxon>Pleosporomycetidae</taxon>
        <taxon>Pleosporales</taxon>
        <taxon>Lophiostomataceae</taxon>
        <taxon>Lophiostoma</taxon>
    </lineage>
</organism>
<evidence type="ECO:0000313" key="1">
    <source>
        <dbReference type="EMBL" id="KAF2662096.1"/>
    </source>
</evidence>
<dbReference type="AlphaFoldDB" id="A0A6A6TRN4"/>
<dbReference type="Proteomes" id="UP000799324">
    <property type="component" value="Unassembled WGS sequence"/>
</dbReference>
<dbReference type="EMBL" id="MU004290">
    <property type="protein sequence ID" value="KAF2662096.1"/>
    <property type="molecule type" value="Genomic_DNA"/>
</dbReference>